<gene>
    <name evidence="2" type="ORF">NNX28_06890</name>
</gene>
<feature type="region of interest" description="Disordered" evidence="1">
    <location>
        <begin position="1"/>
        <end position="28"/>
    </location>
</feature>
<organism evidence="2 3">
    <name type="scientific">Arthrobacter jinronghuae</name>
    <dbReference type="NCBI Taxonomy" id="2964609"/>
    <lineage>
        <taxon>Bacteria</taxon>
        <taxon>Bacillati</taxon>
        <taxon>Actinomycetota</taxon>
        <taxon>Actinomycetes</taxon>
        <taxon>Micrococcales</taxon>
        <taxon>Micrococcaceae</taxon>
        <taxon>Arthrobacter</taxon>
    </lineage>
</organism>
<evidence type="ECO:0000313" key="2">
    <source>
        <dbReference type="EMBL" id="MCQ1949655.1"/>
    </source>
</evidence>
<evidence type="ECO:0000256" key="1">
    <source>
        <dbReference type="SAM" id="MobiDB-lite"/>
    </source>
</evidence>
<sequence>MTSDTGSTDPGVHTADTDTADPGTPASDQLKRVLRRVFESQIPNYGDYNLVLATPGLDGETGFYVLGYRWRPAEVVFAPFDVDTLAGLEAPTSVNTTNLSHTDELDTDAYEVGTSTGRVFQFAVEAQAALPATASAGERLLEQSADWEDFRSFVDSYLELA</sequence>
<dbReference type="Proteomes" id="UP001206924">
    <property type="component" value="Unassembled WGS sequence"/>
</dbReference>
<reference evidence="2 3" key="1">
    <citation type="submission" date="2022-07" db="EMBL/GenBank/DDBJ databases">
        <title>Novel species in genus Arthrobacter.</title>
        <authorList>
            <person name="Liu Y."/>
        </authorList>
    </citation>
    <scope>NUCLEOTIDE SEQUENCE [LARGE SCALE GENOMIC DNA]</scope>
    <source>
        <strain evidence="3">zg-Y859</strain>
    </source>
</reference>
<name>A0ABT1NPJ9_9MICC</name>
<evidence type="ECO:0000313" key="3">
    <source>
        <dbReference type="Proteomes" id="UP001206924"/>
    </source>
</evidence>
<evidence type="ECO:0008006" key="4">
    <source>
        <dbReference type="Google" id="ProtNLM"/>
    </source>
</evidence>
<protein>
    <recommendedName>
        <fullName evidence="4">YbjN domain-containing protein</fullName>
    </recommendedName>
</protein>
<keyword evidence="3" id="KW-1185">Reference proteome</keyword>
<dbReference type="EMBL" id="JANFLP010000007">
    <property type="protein sequence ID" value="MCQ1949655.1"/>
    <property type="molecule type" value="Genomic_DNA"/>
</dbReference>
<comment type="caution">
    <text evidence="2">The sequence shown here is derived from an EMBL/GenBank/DDBJ whole genome shotgun (WGS) entry which is preliminary data.</text>
</comment>
<proteinExistence type="predicted"/>
<dbReference type="RefSeq" id="WP_255797330.1">
    <property type="nucleotide sequence ID" value="NZ_CP104263.1"/>
</dbReference>
<accession>A0ABT1NPJ9</accession>